<sequence length="110" mass="11561">MSDFVHDTLYSGGGVAGDLLNVLLLLPLAGAVVVTTRRVLPAVALAFLLPLTIEAVQTQIPGRYCSLSDLAANTGGALLGVLLGYVWLRRLGHRVPAGSGPNTLEQLTRR</sequence>
<dbReference type="EMBL" id="MASW01000002">
    <property type="protein sequence ID" value="PXY28258.1"/>
    <property type="molecule type" value="Genomic_DNA"/>
</dbReference>
<keyword evidence="4" id="KW-1185">Reference proteome</keyword>
<gene>
    <name evidence="3" type="ORF">BAY60_18240</name>
</gene>
<reference evidence="3 4" key="1">
    <citation type="submission" date="2016-07" db="EMBL/GenBank/DDBJ databases">
        <title>Draft genome sequence of Prauserella muralis DSM 45305, isolated from a mould-covered wall in an indoor environment.</title>
        <authorList>
            <person name="Ruckert C."/>
            <person name="Albersmeier A."/>
            <person name="Jiang C.-L."/>
            <person name="Jiang Y."/>
            <person name="Kalinowski J."/>
            <person name="Schneider O."/>
            <person name="Winkler A."/>
            <person name="Zotchev S.B."/>
        </authorList>
    </citation>
    <scope>NUCLEOTIDE SEQUENCE [LARGE SCALE GENOMIC DNA]</scope>
    <source>
        <strain evidence="3 4">DSM 45305</strain>
    </source>
</reference>
<dbReference type="AlphaFoldDB" id="A0A2V4B4F1"/>
<dbReference type="InterPro" id="IPR006976">
    <property type="entry name" value="VanZ-like"/>
</dbReference>
<feature type="transmembrane region" description="Helical" evidence="1">
    <location>
        <begin position="12"/>
        <end position="34"/>
    </location>
</feature>
<evidence type="ECO:0000313" key="4">
    <source>
        <dbReference type="Proteomes" id="UP000249915"/>
    </source>
</evidence>
<evidence type="ECO:0000259" key="2">
    <source>
        <dbReference type="Pfam" id="PF04892"/>
    </source>
</evidence>
<name>A0A2V4B4F1_9PSEU</name>
<evidence type="ECO:0000313" key="3">
    <source>
        <dbReference type="EMBL" id="PXY28258.1"/>
    </source>
</evidence>
<dbReference type="RefSeq" id="WP_211330360.1">
    <property type="nucleotide sequence ID" value="NZ_MASW01000002.1"/>
</dbReference>
<comment type="caution">
    <text evidence="3">The sequence shown here is derived from an EMBL/GenBank/DDBJ whole genome shotgun (WGS) entry which is preliminary data.</text>
</comment>
<keyword evidence="1" id="KW-1133">Transmembrane helix</keyword>
<feature type="domain" description="VanZ-like" evidence="2">
    <location>
        <begin position="19"/>
        <end position="86"/>
    </location>
</feature>
<organism evidence="3 4">
    <name type="scientific">Prauserella muralis</name>
    <dbReference type="NCBI Taxonomy" id="588067"/>
    <lineage>
        <taxon>Bacteria</taxon>
        <taxon>Bacillati</taxon>
        <taxon>Actinomycetota</taxon>
        <taxon>Actinomycetes</taxon>
        <taxon>Pseudonocardiales</taxon>
        <taxon>Pseudonocardiaceae</taxon>
        <taxon>Prauserella</taxon>
    </lineage>
</organism>
<evidence type="ECO:0000256" key="1">
    <source>
        <dbReference type="SAM" id="Phobius"/>
    </source>
</evidence>
<keyword evidence="1" id="KW-0812">Transmembrane</keyword>
<dbReference type="Pfam" id="PF04892">
    <property type="entry name" value="VanZ"/>
    <property type="match status" value="1"/>
</dbReference>
<keyword evidence="1" id="KW-0472">Membrane</keyword>
<feature type="transmembrane region" description="Helical" evidence="1">
    <location>
        <begin position="70"/>
        <end position="88"/>
    </location>
</feature>
<protein>
    <recommendedName>
        <fullName evidence="2">VanZ-like domain-containing protein</fullName>
    </recommendedName>
</protein>
<proteinExistence type="predicted"/>
<dbReference type="Proteomes" id="UP000249915">
    <property type="component" value="Unassembled WGS sequence"/>
</dbReference>
<feature type="transmembrane region" description="Helical" evidence="1">
    <location>
        <begin position="39"/>
        <end position="58"/>
    </location>
</feature>
<accession>A0A2V4B4F1</accession>